<accession>A0AAW8M3J3</accession>
<dbReference type="Proteomes" id="UP001252613">
    <property type="component" value="Unassembled WGS sequence"/>
</dbReference>
<dbReference type="AlphaFoldDB" id="A0AAW8M3J3"/>
<dbReference type="RefSeq" id="WP_310355359.1">
    <property type="nucleotide sequence ID" value="NZ_JAVDVC010000001.1"/>
</dbReference>
<organism evidence="1 2">
    <name type="scientific">Pseudomonas brassicacearum</name>
    <dbReference type="NCBI Taxonomy" id="930166"/>
    <lineage>
        <taxon>Bacteria</taxon>
        <taxon>Pseudomonadati</taxon>
        <taxon>Pseudomonadota</taxon>
        <taxon>Gammaproteobacteria</taxon>
        <taxon>Pseudomonadales</taxon>
        <taxon>Pseudomonadaceae</taxon>
        <taxon>Pseudomonas</taxon>
    </lineage>
</organism>
<gene>
    <name evidence="1" type="ORF">J2W43_000002</name>
</gene>
<reference evidence="1" key="1">
    <citation type="submission" date="2023-07" db="EMBL/GenBank/DDBJ databases">
        <title>Sorghum-associated microbial communities from plants grown in Nebraska, USA.</title>
        <authorList>
            <person name="Schachtman D."/>
        </authorList>
    </citation>
    <scope>NUCLEOTIDE SEQUENCE</scope>
    <source>
        <strain evidence="1">3432</strain>
    </source>
</reference>
<comment type="caution">
    <text evidence="1">The sequence shown here is derived from an EMBL/GenBank/DDBJ whole genome shotgun (WGS) entry which is preliminary data.</text>
</comment>
<evidence type="ECO:0000313" key="2">
    <source>
        <dbReference type="Proteomes" id="UP001252613"/>
    </source>
</evidence>
<dbReference type="EMBL" id="JAVDVC010000001">
    <property type="protein sequence ID" value="MDR6956039.1"/>
    <property type="molecule type" value="Genomic_DNA"/>
</dbReference>
<sequence length="165" mass="18481">MSNLSKVSVGAIEKFGENLKLVRSTSGFIRLRVTRESGTIEEMETGWFNFYIESLRTVVEAYFGEDTGHRVPAVMLLANRKLEQKTYDIKIPFSDDWEVCAIFGVGKPNGGIGGDAFGKGMLDVHDIVDDDSKQRIEGSFSFQYVDAGGELVKVEANDFWAEFKY</sequence>
<proteinExistence type="predicted"/>
<name>A0AAW8M3J3_9PSED</name>
<evidence type="ECO:0000313" key="1">
    <source>
        <dbReference type="EMBL" id="MDR6956039.1"/>
    </source>
</evidence>
<protein>
    <submittedName>
        <fullName evidence="1">Uncharacterized protein</fullName>
    </submittedName>
</protein>